<organism evidence="1 2">
    <name type="scientific">Gigaspora margarita</name>
    <dbReference type="NCBI Taxonomy" id="4874"/>
    <lineage>
        <taxon>Eukaryota</taxon>
        <taxon>Fungi</taxon>
        <taxon>Fungi incertae sedis</taxon>
        <taxon>Mucoromycota</taxon>
        <taxon>Glomeromycotina</taxon>
        <taxon>Glomeromycetes</taxon>
        <taxon>Diversisporales</taxon>
        <taxon>Gigasporaceae</taxon>
        <taxon>Gigaspora</taxon>
    </lineage>
</organism>
<dbReference type="Proteomes" id="UP000439903">
    <property type="component" value="Unassembled WGS sequence"/>
</dbReference>
<dbReference type="EMBL" id="WTPW01001430">
    <property type="protein sequence ID" value="KAF0436582.1"/>
    <property type="molecule type" value="Genomic_DNA"/>
</dbReference>
<proteinExistence type="predicted"/>
<dbReference type="AlphaFoldDB" id="A0A8H3XA48"/>
<evidence type="ECO:0000313" key="1">
    <source>
        <dbReference type="EMBL" id="KAF0436582.1"/>
    </source>
</evidence>
<name>A0A8H3XA48_GIGMA</name>
<protein>
    <submittedName>
        <fullName evidence="1">Uncharacterized protein</fullName>
    </submittedName>
</protein>
<gene>
    <name evidence="1" type="ORF">F8M41_004675</name>
</gene>
<keyword evidence="2" id="KW-1185">Reference proteome</keyword>
<sequence length="117" mass="13447">MNNIESNRNMYDILPQENVSSTKESWDDMVSQHENYLRANTSVQETNNGQNNNKTNHVTEPIAESSGSLLLRSTDAGSFMTNEDPVKQTYKQIRIRYPIWKIVSQLWLNNGLDSLLN</sequence>
<evidence type="ECO:0000313" key="2">
    <source>
        <dbReference type="Proteomes" id="UP000439903"/>
    </source>
</evidence>
<accession>A0A8H3XA48</accession>
<comment type="caution">
    <text evidence="1">The sequence shown here is derived from an EMBL/GenBank/DDBJ whole genome shotgun (WGS) entry which is preliminary data.</text>
</comment>
<reference evidence="1 2" key="1">
    <citation type="journal article" date="2019" name="Environ. Microbiol.">
        <title>At the nexus of three kingdoms: the genome of the mycorrhizal fungus Gigaspora margarita provides insights into plant, endobacterial and fungal interactions.</title>
        <authorList>
            <person name="Venice F."/>
            <person name="Ghignone S."/>
            <person name="Salvioli di Fossalunga A."/>
            <person name="Amselem J."/>
            <person name="Novero M."/>
            <person name="Xianan X."/>
            <person name="Sedzielewska Toro K."/>
            <person name="Morin E."/>
            <person name="Lipzen A."/>
            <person name="Grigoriev I.V."/>
            <person name="Henrissat B."/>
            <person name="Martin F.M."/>
            <person name="Bonfante P."/>
        </authorList>
    </citation>
    <scope>NUCLEOTIDE SEQUENCE [LARGE SCALE GENOMIC DNA]</scope>
    <source>
        <strain evidence="1 2">BEG34</strain>
    </source>
</reference>